<name>A0A9W6FZ65_9BACT</name>
<dbReference type="Proteomes" id="UP001144352">
    <property type="component" value="Unassembled WGS sequence"/>
</dbReference>
<dbReference type="CDD" id="cd02440">
    <property type="entry name" value="AdoMet_MTases"/>
    <property type="match status" value="1"/>
</dbReference>
<dbReference type="InterPro" id="IPR041698">
    <property type="entry name" value="Methyltransf_25"/>
</dbReference>
<dbReference type="Gene3D" id="3.40.50.150">
    <property type="entry name" value="Vaccinia Virus protein VP39"/>
    <property type="match status" value="1"/>
</dbReference>
<evidence type="ECO:0000259" key="2">
    <source>
        <dbReference type="Pfam" id="PF13649"/>
    </source>
</evidence>
<keyword evidence="1" id="KW-0808">Transferase</keyword>
<dbReference type="InterPro" id="IPR029063">
    <property type="entry name" value="SAM-dependent_MTases_sf"/>
</dbReference>
<gene>
    <name evidence="3" type="ORF">GHYDROH2_09640</name>
</gene>
<dbReference type="SUPFAM" id="SSF53335">
    <property type="entry name" value="S-adenosyl-L-methionine-dependent methyltransferases"/>
    <property type="match status" value="1"/>
</dbReference>
<reference evidence="3" key="1">
    <citation type="submission" date="2022-12" db="EMBL/GenBank/DDBJ databases">
        <title>Reference genome sequencing for broad-spectrum identification of bacterial and archaeal isolates by mass spectrometry.</title>
        <authorList>
            <person name="Sekiguchi Y."/>
            <person name="Tourlousse D.M."/>
        </authorList>
    </citation>
    <scope>NUCLEOTIDE SEQUENCE</scope>
    <source>
        <strain evidence="3">H2</strain>
    </source>
</reference>
<proteinExistence type="predicted"/>
<dbReference type="GO" id="GO:0032259">
    <property type="term" value="P:methylation"/>
    <property type="evidence" value="ECO:0007669"/>
    <property type="project" value="UniProtKB-KW"/>
</dbReference>
<evidence type="ECO:0000313" key="3">
    <source>
        <dbReference type="EMBL" id="GLI37463.1"/>
    </source>
</evidence>
<comment type="caution">
    <text evidence="3">The sequence shown here is derived from an EMBL/GenBank/DDBJ whole genome shotgun (WGS) entry which is preliminary data.</text>
</comment>
<dbReference type="AlphaFoldDB" id="A0A9W6FZ65"/>
<evidence type="ECO:0000256" key="1">
    <source>
        <dbReference type="ARBA" id="ARBA00022679"/>
    </source>
</evidence>
<keyword evidence="3" id="KW-0489">Methyltransferase</keyword>
<dbReference type="Pfam" id="PF13649">
    <property type="entry name" value="Methyltransf_25"/>
    <property type="match status" value="1"/>
</dbReference>
<feature type="domain" description="Methyltransferase" evidence="2">
    <location>
        <begin position="24"/>
        <end position="116"/>
    </location>
</feature>
<dbReference type="EMBL" id="BSDS01000001">
    <property type="protein sequence ID" value="GLI37463.1"/>
    <property type="molecule type" value="Genomic_DNA"/>
</dbReference>
<dbReference type="GO" id="GO:0008168">
    <property type="term" value="F:methyltransferase activity"/>
    <property type="evidence" value="ECO:0007669"/>
    <property type="project" value="UniProtKB-KW"/>
</dbReference>
<organism evidence="3 4">
    <name type="scientific">Geobacter hydrogenophilus</name>
    <dbReference type="NCBI Taxonomy" id="40983"/>
    <lineage>
        <taxon>Bacteria</taxon>
        <taxon>Pseudomonadati</taxon>
        <taxon>Thermodesulfobacteriota</taxon>
        <taxon>Desulfuromonadia</taxon>
        <taxon>Geobacterales</taxon>
        <taxon>Geobacteraceae</taxon>
        <taxon>Geobacter</taxon>
    </lineage>
</organism>
<dbReference type="RefSeq" id="WP_214186879.1">
    <property type="nucleotide sequence ID" value="NZ_BSDS01000001.1"/>
</dbReference>
<keyword evidence="4" id="KW-1185">Reference proteome</keyword>
<protein>
    <submittedName>
        <fullName evidence="3">SAM-dependent methyltransferase</fullName>
    </submittedName>
</protein>
<sequence length="250" mass="27542">MLQDPTDEYIRTITAHCDLTGKEVLEVGCGTGRITRDLARHALRVVAVDPDEAALAKARSAVPAPNVRFLPMPDGILDFPPASFDVVIYTLSLHHVPLDRMNESLRAAAGLLRDGGVIVVVEPGDGGSFTEAKERFGAGSGDERPGREAAIRAMHGLCGWIVGETIIFKVQFLFADEDDFIATKLPGFGQKPEDYRREVREFLARYRVPEGVVLDAGRRVNVLRRDVAYSSHKHCKFGLTLRVCNDMFPP</sequence>
<accession>A0A9W6FZ65</accession>
<evidence type="ECO:0000313" key="4">
    <source>
        <dbReference type="Proteomes" id="UP001144352"/>
    </source>
</evidence>
<dbReference type="PANTHER" id="PTHR43861">
    <property type="entry name" value="TRANS-ACONITATE 2-METHYLTRANSFERASE-RELATED"/>
    <property type="match status" value="1"/>
</dbReference>
<dbReference type="PANTHER" id="PTHR43861:SF3">
    <property type="entry name" value="PUTATIVE (AFU_ORTHOLOGUE AFUA_2G14390)-RELATED"/>
    <property type="match status" value="1"/>
</dbReference>